<feature type="region of interest" description="Disordered" evidence="1">
    <location>
        <begin position="25"/>
        <end position="68"/>
    </location>
</feature>
<evidence type="ECO:0008006" key="5">
    <source>
        <dbReference type="Google" id="ProtNLM"/>
    </source>
</evidence>
<feature type="compositionally biased region" description="Basic and acidic residues" evidence="1">
    <location>
        <begin position="38"/>
        <end position="49"/>
    </location>
</feature>
<evidence type="ECO:0000256" key="2">
    <source>
        <dbReference type="SAM" id="SignalP"/>
    </source>
</evidence>
<protein>
    <recommendedName>
        <fullName evidence="5">Lipoprotein</fullName>
    </recommendedName>
</protein>
<dbReference type="KEGG" id="lpv:HYN51_14975"/>
<organism evidence="3 4">
    <name type="scientific">Limnobaculum parvum</name>
    <dbReference type="NCBI Taxonomy" id="2172103"/>
    <lineage>
        <taxon>Bacteria</taxon>
        <taxon>Pseudomonadati</taxon>
        <taxon>Pseudomonadota</taxon>
        <taxon>Gammaproteobacteria</taxon>
        <taxon>Enterobacterales</taxon>
        <taxon>Budviciaceae</taxon>
        <taxon>Limnobaculum</taxon>
    </lineage>
</organism>
<name>A0A2Y9U177_9GAMM</name>
<feature type="signal peptide" evidence="2">
    <location>
        <begin position="1"/>
        <end position="20"/>
    </location>
</feature>
<gene>
    <name evidence="3" type="ORF">HYN51_14975</name>
</gene>
<evidence type="ECO:0000313" key="4">
    <source>
        <dbReference type="Proteomes" id="UP000244908"/>
    </source>
</evidence>
<dbReference type="PROSITE" id="PS51257">
    <property type="entry name" value="PROKAR_LIPOPROTEIN"/>
    <property type="match status" value="1"/>
</dbReference>
<keyword evidence="4" id="KW-1185">Reference proteome</keyword>
<dbReference type="Proteomes" id="UP000244908">
    <property type="component" value="Chromosome"/>
</dbReference>
<sequence>MGKVFIVSLLSLFVLTGCNSAPTVGNWSKADASAQTADADRVQCEKESRSSANNSYHPDPLNETGSDETVNKILVKEQQQIDLIGECMRDKGYTNF</sequence>
<dbReference type="AlphaFoldDB" id="A0A2Y9U177"/>
<evidence type="ECO:0000256" key="1">
    <source>
        <dbReference type="SAM" id="MobiDB-lite"/>
    </source>
</evidence>
<proteinExistence type="predicted"/>
<evidence type="ECO:0000313" key="3">
    <source>
        <dbReference type="EMBL" id="AWH89727.1"/>
    </source>
</evidence>
<feature type="chain" id="PRO_5015943381" description="Lipoprotein" evidence="2">
    <location>
        <begin position="21"/>
        <end position="96"/>
    </location>
</feature>
<keyword evidence="2" id="KW-0732">Signal</keyword>
<dbReference type="OrthoDB" id="6637760at2"/>
<reference evidence="3 4" key="1">
    <citation type="journal article" date="2019" name="Int. J. Syst. Evol. Microbiol.">
        <title>Limnobaculum parvum gen. nov., sp. nov., isolated from a freshwater lake.</title>
        <authorList>
            <person name="Baek C."/>
            <person name="Shin S.K."/>
            <person name="Yi H."/>
        </authorList>
    </citation>
    <scope>NUCLEOTIDE SEQUENCE [LARGE SCALE GENOMIC DNA]</scope>
    <source>
        <strain evidence="3 4">HYN0051</strain>
    </source>
</reference>
<dbReference type="RefSeq" id="WP_108901770.1">
    <property type="nucleotide sequence ID" value="NZ_CP029185.2"/>
</dbReference>
<dbReference type="EMBL" id="CP029185">
    <property type="protein sequence ID" value="AWH89727.1"/>
    <property type="molecule type" value="Genomic_DNA"/>
</dbReference>
<accession>A0A2Y9U177</accession>